<dbReference type="Proteomes" id="UP000078597">
    <property type="component" value="Unassembled WGS sequence"/>
</dbReference>
<name>A0A1A8XAK8_PLAMA</name>
<evidence type="ECO:0000256" key="1">
    <source>
        <dbReference type="SAM" id="Coils"/>
    </source>
</evidence>
<organism evidence="3 4">
    <name type="scientific">Plasmodium malariae</name>
    <dbReference type="NCBI Taxonomy" id="5858"/>
    <lineage>
        <taxon>Eukaryota</taxon>
        <taxon>Sar</taxon>
        <taxon>Alveolata</taxon>
        <taxon>Apicomplexa</taxon>
        <taxon>Aconoidasida</taxon>
        <taxon>Haemosporida</taxon>
        <taxon>Plasmodiidae</taxon>
        <taxon>Plasmodium</taxon>
        <taxon>Plasmodium (Plasmodium)</taxon>
    </lineage>
</organism>
<feature type="compositionally biased region" description="Basic residues" evidence="2">
    <location>
        <begin position="1"/>
        <end position="25"/>
    </location>
</feature>
<accession>A0A1A8XAK8</accession>
<evidence type="ECO:0000313" key="3">
    <source>
        <dbReference type="EMBL" id="SBT01299.1"/>
    </source>
</evidence>
<evidence type="ECO:0000313" key="4">
    <source>
        <dbReference type="Proteomes" id="UP000078597"/>
    </source>
</evidence>
<dbReference type="EMBL" id="FLQW01006956">
    <property type="protein sequence ID" value="SBT01299.1"/>
    <property type="molecule type" value="Genomic_DNA"/>
</dbReference>
<protein>
    <submittedName>
        <fullName evidence="3">Uncharacterized protein</fullName>
    </submittedName>
</protein>
<dbReference type="AlphaFoldDB" id="A0A1A8XAK8"/>
<feature type="region of interest" description="Disordered" evidence="2">
    <location>
        <begin position="1"/>
        <end position="26"/>
    </location>
</feature>
<sequence length="126" mass="15035">MALKIKNKIVKKKASSKGTTKRKKEKNVINELNDSLNCNPFMKKEEIKPFILSIEDERKEDNEVERKGTFEKLLKKRIKQMNNKLKELNKGNTEFSQMYEDDIEKLGKRWYEKKLVNDVPRKLTIF</sequence>
<dbReference type="VEuPathDB" id="PlasmoDB:PmUG01_12069900"/>
<feature type="coiled-coil region" evidence="1">
    <location>
        <begin position="71"/>
        <end position="98"/>
    </location>
</feature>
<evidence type="ECO:0000256" key="2">
    <source>
        <dbReference type="SAM" id="MobiDB-lite"/>
    </source>
</evidence>
<keyword evidence="1" id="KW-0175">Coiled coil</keyword>
<reference evidence="4" key="1">
    <citation type="submission" date="2016-05" db="EMBL/GenBank/DDBJ databases">
        <authorList>
            <person name="Naeem Raeece"/>
        </authorList>
    </citation>
    <scope>NUCLEOTIDE SEQUENCE [LARGE SCALE GENOMIC DNA]</scope>
</reference>
<gene>
    <name evidence="3" type="ORF">PMALA_081040</name>
</gene>
<proteinExistence type="predicted"/>